<gene>
    <name evidence="2" type="ORF">FZ942_12450</name>
</gene>
<keyword evidence="3" id="KW-1185">Reference proteome</keyword>
<evidence type="ECO:0000256" key="1">
    <source>
        <dbReference type="SAM" id="Phobius"/>
    </source>
</evidence>
<accession>A0A5A9GNG9</accession>
<protein>
    <submittedName>
        <fullName evidence="2">Uncharacterized protein</fullName>
    </submittedName>
</protein>
<dbReference type="EMBL" id="VTTN01000004">
    <property type="protein sequence ID" value="KAA0596008.1"/>
    <property type="molecule type" value="Genomic_DNA"/>
</dbReference>
<reference evidence="2 3" key="1">
    <citation type="submission" date="2019-08" db="EMBL/GenBank/DDBJ databases">
        <authorList>
            <person name="Grouzdev D."/>
            <person name="Tikhonova E."/>
            <person name="Kravchenko I."/>
        </authorList>
    </citation>
    <scope>NUCLEOTIDE SEQUENCE [LARGE SCALE GENOMIC DNA]</scope>
    <source>
        <strain evidence="2 3">59b</strain>
    </source>
</reference>
<evidence type="ECO:0000313" key="3">
    <source>
        <dbReference type="Proteomes" id="UP000324927"/>
    </source>
</evidence>
<sequence length="170" mass="18641">MVAWCGMRGLVTLATAQALPASFLERDLIVLCAFTVLLGTLVLQGLTLGPLIVRLRFPPDDSFDRELSAARIALIDAAIAALEAHDDEAARAQLDSLQEARVATAAGQHPWEVSESDCLKRDMIVVKRRRLAEMRRSGAINDDVFHALEQELDWAELASSPPERLQLVEG</sequence>
<proteinExistence type="predicted"/>
<keyword evidence="1" id="KW-1133">Transmembrane helix</keyword>
<feature type="transmembrane region" description="Helical" evidence="1">
    <location>
        <begin position="28"/>
        <end position="53"/>
    </location>
</feature>
<dbReference type="AlphaFoldDB" id="A0A5A9GNG9"/>
<organism evidence="2 3">
    <name type="scientific">Azospirillum lipoferum</name>
    <dbReference type="NCBI Taxonomy" id="193"/>
    <lineage>
        <taxon>Bacteria</taxon>
        <taxon>Pseudomonadati</taxon>
        <taxon>Pseudomonadota</taxon>
        <taxon>Alphaproteobacteria</taxon>
        <taxon>Rhodospirillales</taxon>
        <taxon>Azospirillaceae</taxon>
        <taxon>Azospirillum</taxon>
    </lineage>
</organism>
<keyword evidence="1" id="KW-0472">Membrane</keyword>
<evidence type="ECO:0000313" key="2">
    <source>
        <dbReference type="EMBL" id="KAA0596008.1"/>
    </source>
</evidence>
<keyword evidence="1" id="KW-0812">Transmembrane</keyword>
<dbReference type="RefSeq" id="WP_149231405.1">
    <property type="nucleotide sequence ID" value="NZ_JALJXJ010000005.1"/>
</dbReference>
<comment type="caution">
    <text evidence="2">The sequence shown here is derived from an EMBL/GenBank/DDBJ whole genome shotgun (WGS) entry which is preliminary data.</text>
</comment>
<dbReference type="Proteomes" id="UP000324927">
    <property type="component" value="Unassembled WGS sequence"/>
</dbReference>
<dbReference type="OrthoDB" id="9809206at2"/>
<name>A0A5A9GNG9_AZOLI</name>